<keyword evidence="6" id="KW-0808">Transferase</keyword>
<dbReference type="HAMAP" id="MF_00484">
    <property type="entry name" value="Glycogen_synth"/>
    <property type="match status" value="1"/>
</dbReference>
<evidence type="ECO:0000313" key="11">
    <source>
        <dbReference type="Proteomes" id="UP001178507"/>
    </source>
</evidence>
<evidence type="ECO:0000256" key="2">
    <source>
        <dbReference type="ARBA" id="ARBA00004602"/>
    </source>
</evidence>
<dbReference type="NCBIfam" id="TIGR02095">
    <property type="entry name" value="glgA"/>
    <property type="match status" value="1"/>
</dbReference>
<evidence type="ECO:0000313" key="10">
    <source>
        <dbReference type="EMBL" id="CAJ1388976.1"/>
    </source>
</evidence>
<protein>
    <recommendedName>
        <fullName evidence="4">starch synthase</fullName>
        <ecNumber evidence="4">2.4.1.21</ecNumber>
    </recommendedName>
</protein>
<feature type="compositionally biased region" description="Basic and acidic residues" evidence="8">
    <location>
        <begin position="320"/>
        <end position="351"/>
    </location>
</feature>
<feature type="region of interest" description="Disordered" evidence="8">
    <location>
        <begin position="240"/>
        <end position="381"/>
    </location>
</feature>
<sequence>MSGITPIAPSSAPTVFKVRCQSTRPGEAVFVVGGHEALGSWSTAMALPLTTSADTFPEWQSSAIPLIAGMMVEYKFVIQREDRQGSPQWQNFQGNYRVTPVAGKLIQAASDWDKAFAEITTSLPETVQTRAEGKGTKGTQRSEGTGIGPDKAEAADKVEEPADVASEDKAAEDKATIDKAAADKAAADKAAADKAAADKAAADKAAADKAAAKHEKEEILLKMAESSVDKAAAEVASDCPLAVTLADRPMSRRNFSQSLMTLDVDDIPGTGTQGTPSTPGTQGTQGTKGTQGTQGTQDTKGTQGTQGTGDEAAKASPKMSPKEDASPRKSPKAEAQDVESKDREEPAKTESTEVPEGDASQTPNEIEEPLKVPEEPERRGVSLRHITSFSALAEIAPAEAKAEHRKGKKVAQSHYDPYNLNVPVVVVTSEVAPFSKTGGLGMVAASYGFEFARNGHRTMVVAPKYKHYEGLRYIGETRVRVNDQEENVKYFYLRKDLEEGKGTDFLFIEGRGIERDGGLYNDNDGCEYPDNLHRFTLLCLAAMEAPLVLDINGQGRYGDKVTFLANDWQAGLVPVYMCYKYRRHNCYSQARVIYVIHNLGYQGQYYGYDACRFLGLDEKAAFDLVLGNCINLSKGALICADRVITVSPNYSKEIQTSAGGFNLQDFVSAKAASLRLAGILNGIDDCWDPLEDADIAANFSVENFEQGKAENKAHLQKLLGLEVNPDLCMIGFVGRLTWQKGIDVLASVISWLMQDTGNGVTGHVQLILMGNGEKQYSEALRWAETSYKGRVCGYVGFDPKVEHQMMAGCDLLLMPSRYEPCGLPQMYSQMYGTLPVVHATGGLVDSVKDISSGVQSATGFLVQPLSSDKLKEMLFQAVELNLKRKEDFHTMQRSAMLSDYYWPKAMDEYERQIDVVLYEPPTIR</sequence>
<evidence type="ECO:0000256" key="8">
    <source>
        <dbReference type="SAM" id="MobiDB-lite"/>
    </source>
</evidence>
<feature type="region of interest" description="Disordered" evidence="8">
    <location>
        <begin position="126"/>
        <end position="215"/>
    </location>
</feature>
<keyword evidence="11" id="KW-1185">Reference proteome</keyword>
<accession>A0AA36ILI9</accession>
<gene>
    <name evidence="10" type="ORF">EVOR1521_LOCUS14703</name>
</gene>
<dbReference type="AlphaFoldDB" id="A0AA36ILI9"/>
<name>A0AA36ILI9_9DINO</name>
<dbReference type="CDD" id="cd05467">
    <property type="entry name" value="CBM20"/>
    <property type="match status" value="1"/>
</dbReference>
<dbReference type="InterPro" id="IPR001296">
    <property type="entry name" value="Glyco_trans_1"/>
</dbReference>
<dbReference type="InterPro" id="IPR011835">
    <property type="entry name" value="GS/SS"/>
</dbReference>
<dbReference type="EC" id="2.4.1.21" evidence="4"/>
<evidence type="ECO:0000259" key="9">
    <source>
        <dbReference type="PROSITE" id="PS51166"/>
    </source>
</evidence>
<dbReference type="GO" id="GO:0009011">
    <property type="term" value="F:alpha-1,4-glucan glucosyltransferase (ADP-glucose donor) activity"/>
    <property type="evidence" value="ECO:0007669"/>
    <property type="project" value="UniProtKB-EC"/>
</dbReference>
<keyword evidence="7" id="KW-0035">Amyloplast</keyword>
<dbReference type="Proteomes" id="UP001178507">
    <property type="component" value="Unassembled WGS sequence"/>
</dbReference>
<feature type="compositionally biased region" description="Low complexity" evidence="8">
    <location>
        <begin position="269"/>
        <end position="310"/>
    </location>
</feature>
<organism evidence="10 11">
    <name type="scientific">Effrenium voratum</name>
    <dbReference type="NCBI Taxonomy" id="2562239"/>
    <lineage>
        <taxon>Eukaryota</taxon>
        <taxon>Sar</taxon>
        <taxon>Alveolata</taxon>
        <taxon>Dinophyceae</taxon>
        <taxon>Suessiales</taxon>
        <taxon>Symbiodiniaceae</taxon>
        <taxon>Effrenium</taxon>
    </lineage>
</organism>
<dbReference type="Pfam" id="PF00534">
    <property type="entry name" value="Glycos_transf_1"/>
    <property type="match status" value="1"/>
</dbReference>
<comment type="catalytic activity">
    <reaction evidence="1">
        <text>[(1-&gt;4)-alpha-D-glucosyl](n) + ADP-alpha-D-glucose = [(1-&gt;4)-alpha-D-glucosyl](n+1) + ADP + H(+)</text>
        <dbReference type="Rhea" id="RHEA:18189"/>
        <dbReference type="Rhea" id="RHEA-COMP:9584"/>
        <dbReference type="Rhea" id="RHEA-COMP:9587"/>
        <dbReference type="ChEBI" id="CHEBI:15378"/>
        <dbReference type="ChEBI" id="CHEBI:15444"/>
        <dbReference type="ChEBI" id="CHEBI:57498"/>
        <dbReference type="ChEBI" id="CHEBI:456216"/>
        <dbReference type="EC" id="2.4.1.21"/>
    </reaction>
</comment>
<dbReference type="GO" id="GO:0004373">
    <property type="term" value="F:alpha-1,4-glucan glucosyltransferase (UDP-glucose donor) activity"/>
    <property type="evidence" value="ECO:0007669"/>
    <property type="project" value="InterPro"/>
</dbReference>
<reference evidence="10" key="1">
    <citation type="submission" date="2023-08" db="EMBL/GenBank/DDBJ databases">
        <authorList>
            <person name="Chen Y."/>
            <person name="Shah S."/>
            <person name="Dougan E. K."/>
            <person name="Thang M."/>
            <person name="Chan C."/>
        </authorList>
    </citation>
    <scope>NUCLEOTIDE SEQUENCE</scope>
</reference>
<comment type="similarity">
    <text evidence="3">Belongs to the glycosyltransferase 1 family. Bacterial/plant glycogen synthase subfamily.</text>
</comment>
<dbReference type="InterPro" id="IPR013783">
    <property type="entry name" value="Ig-like_fold"/>
</dbReference>
<comment type="subcellular location">
    <subcellularLocation>
        <location evidence="2">Plastid</location>
        <location evidence="2">Amyloplast</location>
    </subcellularLocation>
</comment>
<evidence type="ECO:0000256" key="7">
    <source>
        <dbReference type="ARBA" id="ARBA00023234"/>
    </source>
</evidence>
<dbReference type="GO" id="GO:2001070">
    <property type="term" value="F:starch binding"/>
    <property type="evidence" value="ECO:0007669"/>
    <property type="project" value="InterPro"/>
</dbReference>
<evidence type="ECO:0000256" key="3">
    <source>
        <dbReference type="ARBA" id="ARBA00010281"/>
    </source>
</evidence>
<dbReference type="EMBL" id="CAUJNA010001780">
    <property type="protein sequence ID" value="CAJ1388976.1"/>
    <property type="molecule type" value="Genomic_DNA"/>
</dbReference>
<keyword evidence="5" id="KW-0328">Glycosyltransferase</keyword>
<dbReference type="Pfam" id="PF00686">
    <property type="entry name" value="CBM_20"/>
    <property type="match status" value="1"/>
</dbReference>
<dbReference type="PANTHER" id="PTHR45825">
    <property type="entry name" value="GRANULE-BOUND STARCH SYNTHASE 1, CHLOROPLASTIC/AMYLOPLASTIC"/>
    <property type="match status" value="1"/>
</dbReference>
<dbReference type="CDD" id="cd03791">
    <property type="entry name" value="GT5_Glycogen_synthase_DULL1-like"/>
    <property type="match status" value="1"/>
</dbReference>
<feature type="compositionally biased region" description="Basic and acidic residues" evidence="8">
    <location>
        <begin position="150"/>
        <end position="215"/>
    </location>
</feature>
<dbReference type="InterPro" id="IPR013534">
    <property type="entry name" value="Starch_synth_cat_dom"/>
</dbReference>
<dbReference type="InterPro" id="IPR002044">
    <property type="entry name" value="CBM20"/>
</dbReference>
<dbReference type="PANTHER" id="PTHR45825:SF11">
    <property type="entry name" value="ALPHA AMYLASE DOMAIN-CONTAINING PROTEIN"/>
    <property type="match status" value="1"/>
</dbReference>
<evidence type="ECO:0000256" key="5">
    <source>
        <dbReference type="ARBA" id="ARBA00022676"/>
    </source>
</evidence>
<comment type="caution">
    <text evidence="10">The sequence shown here is derived from an EMBL/GenBank/DDBJ whole genome shotgun (WGS) entry which is preliminary data.</text>
</comment>
<proteinExistence type="inferred from homology"/>
<dbReference type="Gene3D" id="3.40.50.2000">
    <property type="entry name" value="Glycogen Phosphorylase B"/>
    <property type="match status" value="2"/>
</dbReference>
<dbReference type="SMART" id="SM01065">
    <property type="entry name" value="CBM_2"/>
    <property type="match status" value="1"/>
</dbReference>
<feature type="compositionally biased region" description="Basic and acidic residues" evidence="8">
    <location>
        <begin position="368"/>
        <end position="380"/>
    </location>
</feature>
<evidence type="ECO:0000256" key="4">
    <source>
        <dbReference type="ARBA" id="ARBA00012588"/>
    </source>
</evidence>
<dbReference type="SUPFAM" id="SSF53756">
    <property type="entry name" value="UDP-Glycosyltransferase/glycogen phosphorylase"/>
    <property type="match status" value="1"/>
</dbReference>
<keyword evidence="7" id="KW-0934">Plastid</keyword>
<evidence type="ECO:0000256" key="1">
    <source>
        <dbReference type="ARBA" id="ARBA00001478"/>
    </source>
</evidence>
<dbReference type="PROSITE" id="PS51166">
    <property type="entry name" value="CBM20"/>
    <property type="match status" value="1"/>
</dbReference>
<dbReference type="Pfam" id="PF08323">
    <property type="entry name" value="Glyco_transf_5"/>
    <property type="match status" value="1"/>
</dbReference>
<dbReference type="InterPro" id="IPR013784">
    <property type="entry name" value="Carb-bd-like_fold"/>
</dbReference>
<dbReference type="Gene3D" id="2.60.40.10">
    <property type="entry name" value="Immunoglobulins"/>
    <property type="match status" value="1"/>
</dbReference>
<evidence type="ECO:0000256" key="6">
    <source>
        <dbReference type="ARBA" id="ARBA00022679"/>
    </source>
</evidence>
<feature type="domain" description="CBM20" evidence="9">
    <location>
        <begin position="6"/>
        <end position="114"/>
    </location>
</feature>
<dbReference type="SUPFAM" id="SSF49452">
    <property type="entry name" value="Starch-binding domain-like"/>
    <property type="match status" value="1"/>
</dbReference>